<dbReference type="Proteomes" id="UP000281553">
    <property type="component" value="Unassembled WGS sequence"/>
</dbReference>
<dbReference type="Gene3D" id="3.30.200.20">
    <property type="entry name" value="Phosphorylase Kinase, domain 1"/>
    <property type="match status" value="1"/>
</dbReference>
<gene>
    <name evidence="2" type="ORF">DILT_LOCUS3397</name>
</gene>
<sequence length="226" mass="25630">MSLKNMILQKRKLVLYVWLFPVFLRPEGRRDFPKGKHPFIISLNRASGGGQIRLLNGSLQDTSLAATKTTSLSGTGGAPMDLSTFEPIWNQELNSLYGNVLPENGELYQDMHIPASRIRFLHYIGCGAFGKVWEGCLQTTDADGNIQYQKVALKVRFLTNTLLYEFKCLVWCIRCVIQVKRFEQPEETRITVSCLITNICRVALGTFTSDYQIGVRKVCQYHLSIT</sequence>
<evidence type="ECO:0008006" key="4">
    <source>
        <dbReference type="Google" id="ProtNLM"/>
    </source>
</evidence>
<dbReference type="GO" id="GO:0005524">
    <property type="term" value="F:ATP binding"/>
    <property type="evidence" value="ECO:0007669"/>
    <property type="project" value="UniProtKB-UniRule"/>
</dbReference>
<keyword evidence="3" id="KW-1185">Reference proteome</keyword>
<feature type="binding site" evidence="1">
    <location>
        <position position="154"/>
    </location>
    <ligand>
        <name>ATP</name>
        <dbReference type="ChEBI" id="CHEBI:30616"/>
    </ligand>
</feature>
<evidence type="ECO:0000313" key="2">
    <source>
        <dbReference type="EMBL" id="VDK82912.1"/>
    </source>
</evidence>
<accession>A0A3P6T4L9</accession>
<protein>
    <recommendedName>
        <fullName evidence="4">Protein kinase domain-containing protein</fullName>
    </recommendedName>
</protein>
<dbReference type="OrthoDB" id="98077at2759"/>
<evidence type="ECO:0000256" key="1">
    <source>
        <dbReference type="PROSITE-ProRule" id="PRU10141"/>
    </source>
</evidence>
<organism evidence="2 3">
    <name type="scientific">Dibothriocephalus latus</name>
    <name type="common">Fish tapeworm</name>
    <name type="synonym">Diphyllobothrium latum</name>
    <dbReference type="NCBI Taxonomy" id="60516"/>
    <lineage>
        <taxon>Eukaryota</taxon>
        <taxon>Metazoa</taxon>
        <taxon>Spiralia</taxon>
        <taxon>Lophotrochozoa</taxon>
        <taxon>Platyhelminthes</taxon>
        <taxon>Cestoda</taxon>
        <taxon>Eucestoda</taxon>
        <taxon>Diphyllobothriidea</taxon>
        <taxon>Diphyllobothriidae</taxon>
        <taxon>Dibothriocephalus</taxon>
    </lineage>
</organism>
<dbReference type="SUPFAM" id="SSF56112">
    <property type="entry name" value="Protein kinase-like (PK-like)"/>
    <property type="match status" value="1"/>
</dbReference>
<dbReference type="AlphaFoldDB" id="A0A3P6T4L9"/>
<keyword evidence="1" id="KW-0067">ATP-binding</keyword>
<dbReference type="InterPro" id="IPR017441">
    <property type="entry name" value="Protein_kinase_ATP_BS"/>
</dbReference>
<name>A0A3P6T4L9_DIBLA</name>
<reference evidence="2 3" key="1">
    <citation type="submission" date="2018-11" db="EMBL/GenBank/DDBJ databases">
        <authorList>
            <consortium name="Pathogen Informatics"/>
        </authorList>
    </citation>
    <scope>NUCLEOTIDE SEQUENCE [LARGE SCALE GENOMIC DNA]</scope>
</reference>
<dbReference type="InterPro" id="IPR011009">
    <property type="entry name" value="Kinase-like_dom_sf"/>
</dbReference>
<keyword evidence="1" id="KW-0547">Nucleotide-binding</keyword>
<dbReference type="EMBL" id="UYRU01043588">
    <property type="protein sequence ID" value="VDK82912.1"/>
    <property type="molecule type" value="Genomic_DNA"/>
</dbReference>
<evidence type="ECO:0000313" key="3">
    <source>
        <dbReference type="Proteomes" id="UP000281553"/>
    </source>
</evidence>
<proteinExistence type="predicted"/>
<dbReference type="PROSITE" id="PS00107">
    <property type="entry name" value="PROTEIN_KINASE_ATP"/>
    <property type="match status" value="1"/>
</dbReference>